<protein>
    <submittedName>
        <fullName evidence="3">Uncharacterized protein</fullName>
    </submittedName>
</protein>
<evidence type="ECO:0000256" key="2">
    <source>
        <dbReference type="SAM" id="Phobius"/>
    </source>
</evidence>
<accession>A0A0B9AYA4</accession>
<evidence type="ECO:0000313" key="3">
    <source>
        <dbReference type="EMBL" id="KHS54283.1"/>
    </source>
</evidence>
<dbReference type="AlphaFoldDB" id="A0A0B9AYA4"/>
<keyword evidence="2" id="KW-1133">Transmembrane helix</keyword>
<dbReference type="RefSeq" id="WP_039206361.1">
    <property type="nucleotide sequence ID" value="NZ_JTJZ01000008.1"/>
</dbReference>
<organism evidence="3 4">
    <name type="scientific">Brevibacterium linens</name>
    <dbReference type="NCBI Taxonomy" id="1703"/>
    <lineage>
        <taxon>Bacteria</taxon>
        <taxon>Bacillati</taxon>
        <taxon>Actinomycetota</taxon>
        <taxon>Actinomycetes</taxon>
        <taxon>Micrococcales</taxon>
        <taxon>Brevibacteriaceae</taxon>
        <taxon>Brevibacterium</taxon>
    </lineage>
</organism>
<keyword evidence="4" id="KW-1185">Reference proteome</keyword>
<keyword evidence="2" id="KW-0812">Transmembrane</keyword>
<keyword evidence="2" id="KW-0472">Membrane</keyword>
<evidence type="ECO:0000313" key="4">
    <source>
        <dbReference type="Proteomes" id="UP000031488"/>
    </source>
</evidence>
<feature type="transmembrane region" description="Helical" evidence="2">
    <location>
        <begin position="237"/>
        <end position="258"/>
    </location>
</feature>
<sequence>MAVGTMRSITPLDWIIAVVAVAAVSIGATLLSTHLFDEARAERIAAADSDAIVVDSIYDDRIEGAHDPNYGRDRYQAIAKSFAADPVYFDGYPEFDIDEADTDSIRAEIAAADSPIYVAFLNASDLDDADGDLDLLAARIATEMDDPEAAVLTVDATGLMGLAEKGVTRPSVLSLTGDSDDSDSRAALAAVREISAAETEDVESSYSHRHDDDGNPEVFDEDSTKDPHTLSYSNGGAVAGAIFGILVGGGVGVGIYFIRRALKKRTAKQ</sequence>
<comment type="caution">
    <text evidence="3">The sequence shown here is derived from an EMBL/GenBank/DDBJ whole genome shotgun (WGS) entry which is preliminary data.</text>
</comment>
<dbReference type="Proteomes" id="UP000031488">
    <property type="component" value="Unassembled WGS sequence"/>
</dbReference>
<dbReference type="PATRIC" id="fig|1703.6.peg.120"/>
<dbReference type="EMBL" id="JTJZ01000008">
    <property type="protein sequence ID" value="KHS54283.1"/>
    <property type="molecule type" value="Genomic_DNA"/>
</dbReference>
<feature type="region of interest" description="Disordered" evidence="1">
    <location>
        <begin position="199"/>
        <end position="228"/>
    </location>
</feature>
<evidence type="ECO:0000256" key="1">
    <source>
        <dbReference type="SAM" id="MobiDB-lite"/>
    </source>
</evidence>
<name>A0A0B9AYA4_BRELN</name>
<reference evidence="3 4" key="1">
    <citation type="submission" date="2014-11" db="EMBL/GenBank/DDBJ databases">
        <title>Draft Genome Sequence of Brevibacterium linens AE038-8.</title>
        <authorList>
            <person name="Maizel D."/>
            <person name="Utturkar S.M."/>
            <person name="Brown S.D."/>
            <person name="Ferrero M."/>
            <person name="Rosen B.P."/>
        </authorList>
    </citation>
    <scope>NUCLEOTIDE SEQUENCE [LARGE SCALE GENOMIC DNA]</scope>
    <source>
        <strain evidence="3 4">AE038-8</strain>
    </source>
</reference>
<feature type="transmembrane region" description="Helical" evidence="2">
    <location>
        <begin position="12"/>
        <end position="36"/>
    </location>
</feature>
<gene>
    <name evidence="3" type="ORF">AE0388_0264</name>
</gene>
<dbReference type="OrthoDB" id="4802768at2"/>
<proteinExistence type="predicted"/>